<evidence type="ECO:0000313" key="2">
    <source>
        <dbReference type="Proteomes" id="UP001054945"/>
    </source>
</evidence>
<sequence>MNQFNEGTRQWNNEKWVYNEVQVGSPKAKSRIDPQDVMGLEFSESLIKICNLSAGFEVSNFSSPFGGVKRQSLNYCFLLILVSSSNPKEFCFLDLEKFGKVPVLFFIYR</sequence>
<reference evidence="1 2" key="1">
    <citation type="submission" date="2021-06" db="EMBL/GenBank/DDBJ databases">
        <title>Caerostris extrusa draft genome.</title>
        <authorList>
            <person name="Kono N."/>
            <person name="Arakawa K."/>
        </authorList>
    </citation>
    <scope>NUCLEOTIDE SEQUENCE [LARGE SCALE GENOMIC DNA]</scope>
</reference>
<protein>
    <submittedName>
        <fullName evidence="1">Uncharacterized protein</fullName>
    </submittedName>
</protein>
<proteinExistence type="predicted"/>
<dbReference type="Proteomes" id="UP001054945">
    <property type="component" value="Unassembled WGS sequence"/>
</dbReference>
<dbReference type="AlphaFoldDB" id="A0AAV4Q5X3"/>
<organism evidence="1 2">
    <name type="scientific">Caerostris extrusa</name>
    <name type="common">Bark spider</name>
    <name type="synonym">Caerostris bankana</name>
    <dbReference type="NCBI Taxonomy" id="172846"/>
    <lineage>
        <taxon>Eukaryota</taxon>
        <taxon>Metazoa</taxon>
        <taxon>Ecdysozoa</taxon>
        <taxon>Arthropoda</taxon>
        <taxon>Chelicerata</taxon>
        <taxon>Arachnida</taxon>
        <taxon>Araneae</taxon>
        <taxon>Araneomorphae</taxon>
        <taxon>Entelegynae</taxon>
        <taxon>Araneoidea</taxon>
        <taxon>Araneidae</taxon>
        <taxon>Caerostris</taxon>
    </lineage>
</organism>
<accession>A0AAV4Q5X3</accession>
<comment type="caution">
    <text evidence="1">The sequence shown here is derived from an EMBL/GenBank/DDBJ whole genome shotgun (WGS) entry which is preliminary data.</text>
</comment>
<keyword evidence="2" id="KW-1185">Reference proteome</keyword>
<name>A0AAV4Q5X3_CAEEX</name>
<gene>
    <name evidence="1" type="ORF">CEXT_794841</name>
</gene>
<dbReference type="EMBL" id="BPLR01005574">
    <property type="protein sequence ID" value="GIY03395.1"/>
    <property type="molecule type" value="Genomic_DNA"/>
</dbReference>
<evidence type="ECO:0000313" key="1">
    <source>
        <dbReference type="EMBL" id="GIY03395.1"/>
    </source>
</evidence>